<name>A0A6C0L6C5_9ZZZZ</name>
<accession>A0A6C0L6C5</accession>
<sequence>MKYTRELLESILAEGGASIPVEYPNYNQRLKVTFTCSCGLATTKRFEMLQVYRLPYCEECSLKKATERSKKALMDKYGVENPGELDDVKQKIKQTFINTYGMHPKKTKGVQDKWKATCLEKYGGHPNQNSDVQIKSESNSYNYKDYMMPSGSIVRYQGYENVALDELVQLYEEEEISIGRSNIPSIDYYLGDVKHVYFPDFFIKHENKIIEVKSEWTIQLRRGNVEEKAVATKKAGYKYEIWVYSDKKVKVETKIY</sequence>
<dbReference type="AlphaFoldDB" id="A0A6C0L6C5"/>
<dbReference type="EMBL" id="MN740441">
    <property type="protein sequence ID" value="QHU26479.1"/>
    <property type="molecule type" value="Genomic_DNA"/>
</dbReference>
<evidence type="ECO:0000259" key="1">
    <source>
        <dbReference type="Pfam" id="PF24308"/>
    </source>
</evidence>
<reference evidence="2" key="1">
    <citation type="journal article" date="2020" name="Nature">
        <title>Giant virus diversity and host interactions through global metagenomics.</title>
        <authorList>
            <person name="Schulz F."/>
            <person name="Roux S."/>
            <person name="Paez-Espino D."/>
            <person name="Jungbluth S."/>
            <person name="Walsh D.A."/>
            <person name="Denef V.J."/>
            <person name="McMahon K.D."/>
            <person name="Konstantinidis K.T."/>
            <person name="Eloe-Fadrosh E.A."/>
            <person name="Kyrpides N.C."/>
            <person name="Woyke T."/>
        </authorList>
    </citation>
    <scope>NUCLEOTIDE SEQUENCE</scope>
    <source>
        <strain evidence="2">GVMAG-M-3300027759-16</strain>
    </source>
</reference>
<proteinExistence type="predicted"/>
<dbReference type="Pfam" id="PF24308">
    <property type="entry name" value="DUF7487"/>
    <property type="match status" value="1"/>
</dbReference>
<protein>
    <recommendedName>
        <fullName evidence="1">DUF7487 domain-containing protein</fullName>
    </recommendedName>
</protein>
<feature type="domain" description="DUF7487" evidence="1">
    <location>
        <begin position="61"/>
        <end position="237"/>
    </location>
</feature>
<dbReference type="InterPro" id="IPR055910">
    <property type="entry name" value="DUF7487"/>
</dbReference>
<evidence type="ECO:0000313" key="2">
    <source>
        <dbReference type="EMBL" id="QHU26479.1"/>
    </source>
</evidence>
<organism evidence="2">
    <name type="scientific">viral metagenome</name>
    <dbReference type="NCBI Taxonomy" id="1070528"/>
    <lineage>
        <taxon>unclassified sequences</taxon>
        <taxon>metagenomes</taxon>
        <taxon>organismal metagenomes</taxon>
    </lineage>
</organism>